<dbReference type="EMBL" id="CAMAPE010000004">
    <property type="protein sequence ID" value="CAH9063440.1"/>
    <property type="molecule type" value="Genomic_DNA"/>
</dbReference>
<dbReference type="InterPro" id="IPR007656">
    <property type="entry name" value="GTD-bd"/>
</dbReference>
<organism evidence="7 8">
    <name type="scientific">Cuscuta europaea</name>
    <name type="common">European dodder</name>
    <dbReference type="NCBI Taxonomy" id="41803"/>
    <lineage>
        <taxon>Eukaryota</taxon>
        <taxon>Viridiplantae</taxon>
        <taxon>Streptophyta</taxon>
        <taxon>Embryophyta</taxon>
        <taxon>Tracheophyta</taxon>
        <taxon>Spermatophyta</taxon>
        <taxon>Magnoliopsida</taxon>
        <taxon>eudicotyledons</taxon>
        <taxon>Gunneridae</taxon>
        <taxon>Pentapetalae</taxon>
        <taxon>asterids</taxon>
        <taxon>lamiids</taxon>
        <taxon>Solanales</taxon>
        <taxon>Convolvulaceae</taxon>
        <taxon>Cuscuteae</taxon>
        <taxon>Cuscuta</taxon>
        <taxon>Cuscuta subgen. Cuscuta</taxon>
    </lineage>
</organism>
<dbReference type="AlphaFoldDB" id="A0A9P1DYZ7"/>
<keyword evidence="3" id="KW-1133">Transmembrane helix</keyword>
<keyword evidence="5" id="KW-0175">Coiled coil</keyword>
<evidence type="ECO:0000313" key="8">
    <source>
        <dbReference type="Proteomes" id="UP001152484"/>
    </source>
</evidence>
<comment type="subcellular location">
    <subcellularLocation>
        <location evidence="1">Membrane</location>
    </subcellularLocation>
</comment>
<evidence type="ECO:0000256" key="2">
    <source>
        <dbReference type="ARBA" id="ARBA00022692"/>
    </source>
</evidence>
<gene>
    <name evidence="7" type="ORF">CEURO_LOCUS2050</name>
</gene>
<dbReference type="OrthoDB" id="1060521at2759"/>
<comment type="caution">
    <text evidence="7">The sequence shown here is derived from an EMBL/GenBank/DDBJ whole genome shotgun (WGS) entry which is preliminary data.</text>
</comment>
<evidence type="ECO:0000256" key="5">
    <source>
        <dbReference type="SAM" id="Coils"/>
    </source>
</evidence>
<keyword evidence="4" id="KW-0472">Membrane</keyword>
<evidence type="ECO:0000313" key="7">
    <source>
        <dbReference type="EMBL" id="CAH9063440.1"/>
    </source>
</evidence>
<dbReference type="PANTHER" id="PTHR31422">
    <property type="entry name" value="BNAANNG28530D PROTEIN"/>
    <property type="match status" value="1"/>
</dbReference>
<evidence type="ECO:0000256" key="1">
    <source>
        <dbReference type="ARBA" id="ARBA00004370"/>
    </source>
</evidence>
<dbReference type="Proteomes" id="UP001152484">
    <property type="component" value="Unassembled WGS sequence"/>
</dbReference>
<feature type="coiled-coil region" evidence="5">
    <location>
        <begin position="68"/>
        <end position="113"/>
    </location>
</feature>
<dbReference type="PROSITE" id="PS51775">
    <property type="entry name" value="GTD_BINDING"/>
    <property type="match status" value="1"/>
</dbReference>
<dbReference type="GO" id="GO:0016020">
    <property type="term" value="C:membrane"/>
    <property type="evidence" value="ECO:0007669"/>
    <property type="project" value="UniProtKB-SubCell"/>
</dbReference>
<evidence type="ECO:0000259" key="6">
    <source>
        <dbReference type="PROSITE" id="PS51775"/>
    </source>
</evidence>
<feature type="domain" description="GTD-binding" evidence="6">
    <location>
        <begin position="59"/>
        <end position="157"/>
    </location>
</feature>
<name>A0A9P1DYZ7_CUSEU</name>
<evidence type="ECO:0000256" key="4">
    <source>
        <dbReference type="ARBA" id="ARBA00023136"/>
    </source>
</evidence>
<keyword evidence="8" id="KW-1185">Reference proteome</keyword>
<dbReference type="GO" id="GO:0080115">
    <property type="term" value="F:myosin XI tail binding"/>
    <property type="evidence" value="ECO:0007669"/>
    <property type="project" value="UniProtKB-ARBA"/>
</dbReference>
<reference evidence="7" key="1">
    <citation type="submission" date="2022-07" db="EMBL/GenBank/DDBJ databases">
        <authorList>
            <person name="Macas J."/>
            <person name="Novak P."/>
            <person name="Neumann P."/>
        </authorList>
    </citation>
    <scope>NUCLEOTIDE SEQUENCE</scope>
</reference>
<sequence length="481" mass="54890">MDSGNVSPMSSSPVKCCDCGCICSTMDGSFSSTLARNTKRKYQEHDIILPHTARIDIENECAALREMVSKQQQTIMDLSIELEKERNASSSAANEAMSMILRLQREKAEIQMEYTQFKRFTDEKAVHDQYEMDALEDLLYKREQTIQSLTCGVQMYKHRMLSFGLTESEADGECDNKGRDCVNSDGEFDVPSYDYPPLKCLNEDNQVYSDVEHEVVDVEKYAFGETPRSHIHLRDLECRINQLERSPTTINHPDEKVIIDQRSPLRPRHLRKISIDSERGCEFTTESPKLKFPQTYEYSNLRKVDNNASEVEDDIMSDRVYTIDSIHQSVSHNDVKPSVGIGGDGFTSSPRDSLNYMNMEDPDIKKLYMRLQALEADRESMRQSIISMRTDKAQLVLLKEIAQQLCKDMSPARGAHVRKPSPGVFSFTSISMWIRSLLSWRRKANRCKYAFGLSSNNAGLLMLLNKGPCVGQWRCLSSTQV</sequence>
<proteinExistence type="predicted"/>
<dbReference type="Pfam" id="PF04576">
    <property type="entry name" value="Zein-binding"/>
    <property type="match status" value="1"/>
</dbReference>
<evidence type="ECO:0000256" key="3">
    <source>
        <dbReference type="ARBA" id="ARBA00022989"/>
    </source>
</evidence>
<keyword evidence="2" id="KW-0812">Transmembrane</keyword>
<protein>
    <recommendedName>
        <fullName evidence="6">GTD-binding domain-containing protein</fullName>
    </recommendedName>
</protein>
<dbReference type="PANTHER" id="PTHR31422:SF0">
    <property type="entry name" value="MYOSIN-BINDING PROTEIN 7"/>
    <property type="match status" value="1"/>
</dbReference>
<accession>A0A9P1DYZ7</accession>